<keyword evidence="4" id="KW-0964">Secreted</keyword>
<feature type="domain" description="Insulin-like" evidence="5">
    <location>
        <begin position="36"/>
        <end position="79"/>
    </location>
</feature>
<reference evidence="7 8" key="1">
    <citation type="journal article" date="2018" name="Gigascience">
        <title>Genomes of trombidid mites reveal novel predicted allergens and laterally-transferred genes associated with secondary metabolism.</title>
        <authorList>
            <person name="Dong X."/>
            <person name="Chaisiri K."/>
            <person name="Xia D."/>
            <person name="Armstrong S.D."/>
            <person name="Fang Y."/>
            <person name="Donnelly M.J."/>
            <person name="Kadowaki T."/>
            <person name="McGarry J.W."/>
            <person name="Darby A.C."/>
            <person name="Makepeace B.L."/>
        </authorList>
    </citation>
    <scope>NUCLEOTIDE SEQUENCE [LARGE SCALE GENOMIC DNA]</scope>
    <source>
        <strain evidence="7">UoL-WK</strain>
    </source>
</reference>
<protein>
    <recommendedName>
        <fullName evidence="5">Insulin-like domain-containing protein</fullName>
    </recommendedName>
</protein>
<dbReference type="InterPro" id="IPR016179">
    <property type="entry name" value="Insulin-like"/>
</dbReference>
<dbReference type="Proteomes" id="UP000285301">
    <property type="component" value="Unassembled WGS sequence"/>
</dbReference>
<evidence type="ECO:0000256" key="4">
    <source>
        <dbReference type="RuleBase" id="RU000406"/>
    </source>
</evidence>
<comment type="similarity">
    <text evidence="1 4">Belongs to the insulin family.</text>
</comment>
<name>A0A443R4Q2_9ACAR</name>
<evidence type="ECO:0000256" key="1">
    <source>
        <dbReference type="ARBA" id="ARBA00009034"/>
    </source>
</evidence>
<evidence type="ECO:0000259" key="5">
    <source>
        <dbReference type="SMART" id="SM00078"/>
    </source>
</evidence>
<dbReference type="EMBL" id="NCKU01002586">
    <property type="protein sequence ID" value="RWS09273.1"/>
    <property type="molecule type" value="Genomic_DNA"/>
</dbReference>
<reference evidence="7" key="2">
    <citation type="submission" date="2018-11" db="EMBL/GenBank/DDBJ databases">
        <title>Trombidioid mite genomics.</title>
        <authorList>
            <person name="Dong X."/>
        </authorList>
    </citation>
    <scope>NUCLEOTIDE SEQUENCE</scope>
    <source>
        <strain evidence="7">UoL-WK</strain>
    </source>
</reference>
<dbReference type="Pfam" id="PF00049">
    <property type="entry name" value="Insulin"/>
    <property type="match status" value="1"/>
</dbReference>
<dbReference type="Gene3D" id="1.10.100.10">
    <property type="entry name" value="Insulin-like"/>
    <property type="match status" value="1"/>
</dbReference>
<dbReference type="EMBL" id="NCKU01002164">
    <property type="protein sequence ID" value="RWS10253.1"/>
    <property type="molecule type" value="Genomic_DNA"/>
</dbReference>
<proteinExistence type="inferred from homology"/>
<dbReference type="InterPro" id="IPR036438">
    <property type="entry name" value="Insulin-like_sf"/>
</dbReference>
<dbReference type="PROSITE" id="PS00262">
    <property type="entry name" value="INSULIN"/>
    <property type="match status" value="1"/>
</dbReference>
<sequence>MSHEKSQSKSTLRKWYEELENEYLTKMLEKQMNANSDYAQDLYSLDFSSAGEYFSRNTRGINEECCHKPCTTKTLKLYCRSS</sequence>
<dbReference type="SUPFAM" id="SSF56994">
    <property type="entry name" value="Insulin-like"/>
    <property type="match status" value="1"/>
</dbReference>
<comment type="subcellular location">
    <subcellularLocation>
        <location evidence="4">Secreted</location>
    </subcellularLocation>
</comment>
<keyword evidence="8" id="KW-1185">Reference proteome</keyword>
<dbReference type="CDD" id="cd00101">
    <property type="entry name" value="IlGF_like"/>
    <property type="match status" value="1"/>
</dbReference>
<evidence type="ECO:0000313" key="6">
    <source>
        <dbReference type="EMBL" id="RWS09273.1"/>
    </source>
</evidence>
<accession>A0A443R4Q2</accession>
<dbReference type="InterPro" id="IPR022353">
    <property type="entry name" value="Insulin_CS"/>
</dbReference>
<evidence type="ECO:0000256" key="3">
    <source>
        <dbReference type="ARBA" id="ARBA00022729"/>
    </source>
</evidence>
<gene>
    <name evidence="7" type="ORF">B4U79_18087</name>
    <name evidence="6" type="ORF">B4U79_18129</name>
</gene>
<dbReference type="SMART" id="SM00078">
    <property type="entry name" value="IlGF"/>
    <property type="match status" value="1"/>
</dbReference>
<organism evidence="7 8">
    <name type="scientific">Dinothrombium tinctorium</name>
    <dbReference type="NCBI Taxonomy" id="1965070"/>
    <lineage>
        <taxon>Eukaryota</taxon>
        <taxon>Metazoa</taxon>
        <taxon>Ecdysozoa</taxon>
        <taxon>Arthropoda</taxon>
        <taxon>Chelicerata</taxon>
        <taxon>Arachnida</taxon>
        <taxon>Acari</taxon>
        <taxon>Acariformes</taxon>
        <taxon>Trombidiformes</taxon>
        <taxon>Prostigmata</taxon>
        <taxon>Anystina</taxon>
        <taxon>Parasitengona</taxon>
        <taxon>Trombidioidea</taxon>
        <taxon>Trombidiidae</taxon>
        <taxon>Dinothrombium</taxon>
    </lineage>
</organism>
<keyword evidence="2" id="KW-0165">Cleavage on pair of basic residues</keyword>
<dbReference type="GO" id="GO:0005179">
    <property type="term" value="F:hormone activity"/>
    <property type="evidence" value="ECO:0007669"/>
    <property type="project" value="InterPro"/>
</dbReference>
<evidence type="ECO:0000313" key="7">
    <source>
        <dbReference type="EMBL" id="RWS10253.1"/>
    </source>
</evidence>
<evidence type="ECO:0000256" key="2">
    <source>
        <dbReference type="ARBA" id="ARBA00022685"/>
    </source>
</evidence>
<dbReference type="GO" id="GO:0005576">
    <property type="term" value="C:extracellular region"/>
    <property type="evidence" value="ECO:0007669"/>
    <property type="project" value="UniProtKB-SubCell"/>
</dbReference>
<evidence type="ECO:0000313" key="8">
    <source>
        <dbReference type="Proteomes" id="UP000285301"/>
    </source>
</evidence>
<comment type="caution">
    <text evidence="7">The sequence shown here is derived from an EMBL/GenBank/DDBJ whole genome shotgun (WGS) entry which is preliminary data.</text>
</comment>
<dbReference type="AlphaFoldDB" id="A0A443R4Q2"/>
<dbReference type="OrthoDB" id="10019596at2759"/>
<keyword evidence="3" id="KW-0732">Signal</keyword>